<evidence type="ECO:0000313" key="1">
    <source>
        <dbReference type="EMBL" id="MBX50769.1"/>
    </source>
</evidence>
<protein>
    <submittedName>
        <fullName evidence="1">Uncharacterized protein</fullName>
    </submittedName>
</protein>
<organism evidence="1">
    <name type="scientific">Rhizophora mucronata</name>
    <name type="common">Asiatic mangrove</name>
    <dbReference type="NCBI Taxonomy" id="61149"/>
    <lineage>
        <taxon>Eukaryota</taxon>
        <taxon>Viridiplantae</taxon>
        <taxon>Streptophyta</taxon>
        <taxon>Embryophyta</taxon>
        <taxon>Tracheophyta</taxon>
        <taxon>Spermatophyta</taxon>
        <taxon>Magnoliopsida</taxon>
        <taxon>eudicotyledons</taxon>
        <taxon>Gunneridae</taxon>
        <taxon>Pentapetalae</taxon>
        <taxon>rosids</taxon>
        <taxon>fabids</taxon>
        <taxon>Malpighiales</taxon>
        <taxon>Rhizophoraceae</taxon>
        <taxon>Rhizophora</taxon>
    </lineage>
</organism>
<accession>A0A2P2P7V8</accession>
<sequence length="43" mass="5043">MGCVLILDSRFNYYSIGHVLEDCFTRKERELKTGFSVEVNNEE</sequence>
<proteinExistence type="predicted"/>
<reference evidence="1" key="1">
    <citation type="submission" date="2018-02" db="EMBL/GenBank/DDBJ databases">
        <title>Rhizophora mucronata_Transcriptome.</title>
        <authorList>
            <person name="Meera S.P."/>
            <person name="Sreeshan A."/>
            <person name="Augustine A."/>
        </authorList>
    </citation>
    <scope>NUCLEOTIDE SEQUENCE</scope>
    <source>
        <tissue evidence="1">Leaf</tissue>
    </source>
</reference>
<name>A0A2P2P7V8_RHIMU</name>
<dbReference type="AlphaFoldDB" id="A0A2P2P7V8"/>
<dbReference type="EMBL" id="GGEC01070285">
    <property type="protein sequence ID" value="MBX50769.1"/>
    <property type="molecule type" value="Transcribed_RNA"/>
</dbReference>